<feature type="transmembrane region" description="Helical" evidence="1">
    <location>
        <begin position="51"/>
        <end position="73"/>
    </location>
</feature>
<feature type="transmembrane region" description="Helical" evidence="1">
    <location>
        <begin position="12"/>
        <end position="31"/>
    </location>
</feature>
<evidence type="ECO:0000256" key="1">
    <source>
        <dbReference type="SAM" id="Phobius"/>
    </source>
</evidence>
<name>A0ABX6T7H8_9SPHN</name>
<feature type="transmembrane region" description="Helical" evidence="1">
    <location>
        <begin position="85"/>
        <end position="108"/>
    </location>
</feature>
<feature type="transmembrane region" description="Helical" evidence="1">
    <location>
        <begin position="224"/>
        <end position="242"/>
    </location>
</feature>
<accession>A0ABX6T7H8</accession>
<dbReference type="Proteomes" id="UP000516105">
    <property type="component" value="Chromosome"/>
</dbReference>
<sequence length="257" mass="28638">MSGTPRAHALDRWIFVVMAGWFIAIVLTGFIPDSIMKVGMVQAGARPPFPLVLHMHAVVMGSFLLTLLAQSWLMATGRREYHMRLGVLGFLLATLLVAVGLVLVPTIYHQVWQGAHFGPPAMRERLLERASELDDIMLMQIQVGLLFPLFLAIAFKARLSNAGLHKRMMFLATAIPLAAGIVRITALPETMPGSPISLQLYVLLAASPMFVWDVIRNRRVHEAYGIWLAVYVPTAVLINLLWDTPWWHATARQLMGV</sequence>
<feature type="transmembrane region" description="Helical" evidence="1">
    <location>
        <begin position="198"/>
        <end position="215"/>
    </location>
</feature>
<dbReference type="EMBL" id="CP060782">
    <property type="protein sequence ID" value="QNP44892.1"/>
    <property type="molecule type" value="Genomic_DNA"/>
</dbReference>
<organism evidence="2 3">
    <name type="scientific">Sphingomonas sediminicola</name>
    <dbReference type="NCBI Taxonomy" id="386874"/>
    <lineage>
        <taxon>Bacteria</taxon>
        <taxon>Pseudomonadati</taxon>
        <taxon>Pseudomonadota</taxon>
        <taxon>Alphaproteobacteria</taxon>
        <taxon>Sphingomonadales</taxon>
        <taxon>Sphingomonadaceae</taxon>
        <taxon>Sphingomonas</taxon>
    </lineage>
</organism>
<evidence type="ECO:0008006" key="4">
    <source>
        <dbReference type="Google" id="ProtNLM"/>
    </source>
</evidence>
<evidence type="ECO:0000313" key="2">
    <source>
        <dbReference type="EMBL" id="QNP44892.1"/>
    </source>
</evidence>
<keyword evidence="1" id="KW-1133">Transmembrane helix</keyword>
<feature type="transmembrane region" description="Helical" evidence="1">
    <location>
        <begin position="167"/>
        <end position="186"/>
    </location>
</feature>
<keyword evidence="1" id="KW-0812">Transmembrane</keyword>
<keyword evidence="3" id="KW-1185">Reference proteome</keyword>
<evidence type="ECO:0000313" key="3">
    <source>
        <dbReference type="Proteomes" id="UP000516105"/>
    </source>
</evidence>
<feature type="transmembrane region" description="Helical" evidence="1">
    <location>
        <begin position="136"/>
        <end position="155"/>
    </location>
</feature>
<gene>
    <name evidence="2" type="ORF">H9L14_09065</name>
</gene>
<proteinExistence type="predicted"/>
<protein>
    <recommendedName>
        <fullName evidence="4">DUF2306 domain-containing protein</fullName>
    </recommendedName>
</protein>
<reference evidence="2 3" key="1">
    <citation type="submission" date="2020-08" db="EMBL/GenBank/DDBJ databases">
        <title>Genome sequence of Sphingomonas sediminicola KACC 15039T.</title>
        <authorList>
            <person name="Hyun D.-W."/>
            <person name="Bae J.-W."/>
        </authorList>
    </citation>
    <scope>NUCLEOTIDE SEQUENCE [LARGE SCALE GENOMIC DNA]</scope>
    <source>
        <strain evidence="2 3">KACC 15039</strain>
    </source>
</reference>
<keyword evidence="1" id="KW-0472">Membrane</keyword>